<keyword evidence="2" id="KW-1185">Reference proteome</keyword>
<name>A0A5C5Y8T5_9PLAN</name>
<reference evidence="1 2" key="1">
    <citation type="submission" date="2019-02" db="EMBL/GenBank/DDBJ databases">
        <title>Deep-cultivation of Planctomycetes and their phenomic and genomic characterization uncovers novel biology.</title>
        <authorList>
            <person name="Wiegand S."/>
            <person name="Jogler M."/>
            <person name="Boedeker C."/>
            <person name="Pinto D."/>
            <person name="Vollmers J."/>
            <person name="Rivas-Marin E."/>
            <person name="Kohn T."/>
            <person name="Peeters S.H."/>
            <person name="Heuer A."/>
            <person name="Rast P."/>
            <person name="Oberbeckmann S."/>
            <person name="Bunk B."/>
            <person name="Jeske O."/>
            <person name="Meyerdierks A."/>
            <person name="Storesund J.E."/>
            <person name="Kallscheuer N."/>
            <person name="Luecker S."/>
            <person name="Lage O.M."/>
            <person name="Pohl T."/>
            <person name="Merkel B.J."/>
            <person name="Hornburger P."/>
            <person name="Mueller R.-W."/>
            <person name="Bruemmer F."/>
            <person name="Labrenz M."/>
            <person name="Spormann A.M."/>
            <person name="Op Den Camp H."/>
            <person name="Overmann J."/>
            <person name="Amann R."/>
            <person name="Jetten M.S.M."/>
            <person name="Mascher T."/>
            <person name="Medema M.H."/>
            <person name="Devos D.P."/>
            <person name="Kaster A.-K."/>
            <person name="Ovreas L."/>
            <person name="Rohde M."/>
            <person name="Galperin M.Y."/>
            <person name="Jogler C."/>
        </authorList>
    </citation>
    <scope>NUCLEOTIDE SEQUENCE [LARGE SCALE GENOMIC DNA]</scope>
    <source>
        <strain evidence="1 2">Pan14r</strain>
    </source>
</reference>
<dbReference type="OrthoDB" id="272345at2"/>
<organism evidence="1 2">
    <name type="scientific">Crateriforma conspicua</name>
    <dbReference type="NCBI Taxonomy" id="2527996"/>
    <lineage>
        <taxon>Bacteria</taxon>
        <taxon>Pseudomonadati</taxon>
        <taxon>Planctomycetota</taxon>
        <taxon>Planctomycetia</taxon>
        <taxon>Planctomycetales</taxon>
        <taxon>Planctomycetaceae</taxon>
        <taxon>Crateriforma</taxon>
    </lineage>
</organism>
<gene>
    <name evidence="1" type="ORF">Pan14r_30020</name>
</gene>
<dbReference type="RefSeq" id="WP_146439445.1">
    <property type="nucleotide sequence ID" value="NZ_SJPL01000001.1"/>
</dbReference>
<dbReference type="AlphaFoldDB" id="A0A5C5Y8T5"/>
<proteinExistence type="predicted"/>
<evidence type="ECO:0000313" key="1">
    <source>
        <dbReference type="EMBL" id="TWT70695.1"/>
    </source>
</evidence>
<dbReference type="EMBL" id="SJPL01000001">
    <property type="protein sequence ID" value="TWT70695.1"/>
    <property type="molecule type" value="Genomic_DNA"/>
</dbReference>
<comment type="caution">
    <text evidence="1">The sequence shown here is derived from an EMBL/GenBank/DDBJ whole genome shotgun (WGS) entry which is preliminary data.</text>
</comment>
<protein>
    <submittedName>
        <fullName evidence="1">Uncharacterized protein</fullName>
    </submittedName>
</protein>
<sequence length="167" mass="19232">MLGEYKVNRCTRRCFTLGRPLKEAEWYYSVVIEDGEQFERRDYSAEAWTEPPEGAIGWWKNQMPSAEKKKLTLAPPEVLIQLLRQMSDTPAQGKNQYLLALLLLRRRIVREAAAGETSPESPDVLRIEVSSDGDTMEIPVAEIRRSEVESLNQNLQELLYCEVDEDQ</sequence>
<accession>A0A5C5Y8T5</accession>
<dbReference type="Proteomes" id="UP000317238">
    <property type="component" value="Unassembled WGS sequence"/>
</dbReference>
<evidence type="ECO:0000313" key="2">
    <source>
        <dbReference type="Proteomes" id="UP000317238"/>
    </source>
</evidence>